<evidence type="ECO:0000256" key="2">
    <source>
        <dbReference type="ARBA" id="ARBA00022448"/>
    </source>
</evidence>
<comment type="subcellular location">
    <subcellularLocation>
        <location evidence="7">Cell membrane</location>
        <topology evidence="7">Multi-pass membrane protein</topology>
    </subcellularLocation>
    <subcellularLocation>
        <location evidence="1">Membrane</location>
        <topology evidence="1">Multi-pass membrane protein</topology>
    </subcellularLocation>
</comment>
<proteinExistence type="inferred from homology"/>
<feature type="transmembrane region" description="Helical" evidence="7">
    <location>
        <begin position="155"/>
        <end position="173"/>
    </location>
</feature>
<comment type="cofactor">
    <cofactor evidence="7">
        <name>heme b</name>
        <dbReference type="ChEBI" id="CHEBI:60344"/>
    </cofactor>
    <text evidence="7">Binds 1 heme b (iron(II)-protoporphyrin IX) group per subunit.</text>
</comment>
<comment type="cofactor">
    <cofactor evidence="7">
        <name>FMN</name>
        <dbReference type="ChEBI" id="CHEBI:58210"/>
    </cofactor>
    <text evidence="7">Binds 1 FMN per subunit.</text>
</comment>
<dbReference type="InterPro" id="IPR022837">
    <property type="entry name" value="MsrQ-like"/>
</dbReference>
<dbReference type="GO" id="GO:0030091">
    <property type="term" value="P:protein repair"/>
    <property type="evidence" value="ECO:0007669"/>
    <property type="project" value="UniProtKB-UniRule"/>
</dbReference>
<reference evidence="9 10" key="1">
    <citation type="submission" date="2017-05" db="EMBL/GenBank/DDBJ databases">
        <authorList>
            <person name="Song R."/>
            <person name="Chenine A.L."/>
            <person name="Ruprecht R.M."/>
        </authorList>
    </citation>
    <scope>NUCLEOTIDE SEQUENCE [LARGE SCALE GENOMIC DNA]</scope>
    <source>
        <strain evidence="9 10">CECT 8489</strain>
    </source>
</reference>
<feature type="transmembrane region" description="Helical" evidence="7">
    <location>
        <begin position="83"/>
        <end position="101"/>
    </location>
</feature>
<evidence type="ECO:0000256" key="7">
    <source>
        <dbReference type="HAMAP-Rule" id="MF_01207"/>
    </source>
</evidence>
<dbReference type="Pfam" id="PF01794">
    <property type="entry name" value="Ferric_reduct"/>
    <property type="match status" value="1"/>
</dbReference>
<dbReference type="PANTHER" id="PTHR36964">
    <property type="entry name" value="PROTEIN-METHIONINE-SULFOXIDE REDUCTASE HEME-BINDING SUBUNIT MSRQ"/>
    <property type="match status" value="1"/>
</dbReference>
<keyword evidence="10" id="KW-1185">Reference proteome</keyword>
<feature type="domain" description="Ferric oxidoreductase" evidence="8">
    <location>
        <begin position="56"/>
        <end position="163"/>
    </location>
</feature>
<dbReference type="Proteomes" id="UP000201838">
    <property type="component" value="Unassembled WGS sequence"/>
</dbReference>
<keyword evidence="7" id="KW-0479">Metal-binding</keyword>
<evidence type="ECO:0000256" key="5">
    <source>
        <dbReference type="ARBA" id="ARBA00023004"/>
    </source>
</evidence>
<keyword evidence="6 7" id="KW-0472">Membrane</keyword>
<evidence type="ECO:0000313" key="10">
    <source>
        <dbReference type="Proteomes" id="UP000201838"/>
    </source>
</evidence>
<accession>A0A238J1F7</accession>
<dbReference type="GO" id="GO:0010181">
    <property type="term" value="F:FMN binding"/>
    <property type="evidence" value="ECO:0007669"/>
    <property type="project" value="UniProtKB-UniRule"/>
</dbReference>
<keyword evidence="7" id="KW-0349">Heme</keyword>
<dbReference type="AlphaFoldDB" id="A0A238J1F7"/>
<evidence type="ECO:0000256" key="3">
    <source>
        <dbReference type="ARBA" id="ARBA00022692"/>
    </source>
</evidence>
<organism evidence="9 10">
    <name type="scientific">Boseongicola aestuarii</name>
    <dbReference type="NCBI Taxonomy" id="1470561"/>
    <lineage>
        <taxon>Bacteria</taxon>
        <taxon>Pseudomonadati</taxon>
        <taxon>Pseudomonadota</taxon>
        <taxon>Alphaproteobacteria</taxon>
        <taxon>Rhodobacterales</taxon>
        <taxon>Paracoccaceae</taxon>
        <taxon>Boseongicola</taxon>
    </lineage>
</organism>
<keyword evidence="4 7" id="KW-1133">Transmembrane helix</keyword>
<dbReference type="PANTHER" id="PTHR36964:SF1">
    <property type="entry name" value="PROTEIN-METHIONINE-SULFOXIDE REDUCTASE HEME-BINDING SUBUNIT MSRQ"/>
    <property type="match status" value="1"/>
</dbReference>
<keyword evidence="5 7" id="KW-0408">Iron</keyword>
<dbReference type="RefSeq" id="WP_093974108.1">
    <property type="nucleotide sequence ID" value="NZ_FXXQ01000007.1"/>
</dbReference>
<dbReference type="GO" id="GO:0046872">
    <property type="term" value="F:metal ion binding"/>
    <property type="evidence" value="ECO:0007669"/>
    <property type="project" value="UniProtKB-KW"/>
</dbReference>
<feature type="transmembrane region" description="Helical" evidence="7">
    <location>
        <begin position="16"/>
        <end position="34"/>
    </location>
</feature>
<protein>
    <recommendedName>
        <fullName evidence="7">Protein-methionine-sulfoxide reductase heme-binding subunit MsrQ</fullName>
    </recommendedName>
    <alternativeName>
        <fullName evidence="7">Flavocytochrome MsrQ</fullName>
    </alternativeName>
</protein>
<dbReference type="GO" id="GO:0005886">
    <property type="term" value="C:plasma membrane"/>
    <property type="evidence" value="ECO:0007669"/>
    <property type="project" value="UniProtKB-SubCell"/>
</dbReference>
<comment type="subunit">
    <text evidence="7">Heterodimer of a catalytic subunit (MsrP) and a heme-binding subunit (MsrQ).</text>
</comment>
<feature type="transmembrane region" description="Helical" evidence="7">
    <location>
        <begin position="113"/>
        <end position="134"/>
    </location>
</feature>
<comment type="function">
    <text evidence="7">Part of the MsrPQ system that repairs oxidized periplasmic proteins containing methionine sulfoxide residues (Met-O), using respiratory chain electrons. Thus protects these proteins from oxidative-stress damage caused by reactive species of oxygen and chlorine generated by the host defense mechanisms. MsrPQ is essential for the maintenance of envelope integrity under bleach stress, rescuing a wide series of structurally unrelated periplasmic proteins from methionine oxidation. MsrQ provides electrons for reduction to the reductase catalytic subunit MsrP, using the quinone pool of the respiratory chain.</text>
</comment>
<dbReference type="GO" id="GO:0020037">
    <property type="term" value="F:heme binding"/>
    <property type="evidence" value="ECO:0007669"/>
    <property type="project" value="UniProtKB-UniRule"/>
</dbReference>
<feature type="transmembrane region" description="Helical" evidence="7">
    <location>
        <begin position="179"/>
        <end position="195"/>
    </location>
</feature>
<keyword evidence="7" id="KW-0285">Flavoprotein</keyword>
<evidence type="ECO:0000256" key="6">
    <source>
        <dbReference type="ARBA" id="ARBA00023136"/>
    </source>
</evidence>
<feature type="transmembrane region" description="Helical" evidence="7">
    <location>
        <begin position="54"/>
        <end position="71"/>
    </location>
</feature>
<evidence type="ECO:0000256" key="1">
    <source>
        <dbReference type="ARBA" id="ARBA00004141"/>
    </source>
</evidence>
<dbReference type="EMBL" id="FXXQ01000007">
    <property type="protein sequence ID" value="SMX24143.1"/>
    <property type="molecule type" value="Genomic_DNA"/>
</dbReference>
<dbReference type="GO" id="GO:0009055">
    <property type="term" value="F:electron transfer activity"/>
    <property type="evidence" value="ECO:0007669"/>
    <property type="project" value="UniProtKB-UniRule"/>
</dbReference>
<dbReference type="InterPro" id="IPR013130">
    <property type="entry name" value="Fe3_Rdtase_TM_dom"/>
</dbReference>
<dbReference type="GO" id="GO:0016679">
    <property type="term" value="F:oxidoreductase activity, acting on diphenols and related substances as donors"/>
    <property type="evidence" value="ECO:0007669"/>
    <property type="project" value="TreeGrafter"/>
</dbReference>
<name>A0A238J1F7_9RHOB</name>
<dbReference type="NCBIfam" id="NF003833">
    <property type="entry name" value="PRK05419.1-5"/>
    <property type="match status" value="1"/>
</dbReference>
<keyword evidence="2 7" id="KW-0813">Transport</keyword>
<keyword evidence="7" id="KW-0288">FMN</keyword>
<sequence length="202" mass="22540">MTAAQRINIGLSKVPAWPLYILGLIPPAWFLYQGLTGGLGAEPIKALEHKLGEFALQVLIVVLAVTPLRTWTGINLTKFRRALGLLTFFYVFLHLLVWLVLDVQILSQIWADIVKRPYITIGMVGFVLMIPLAVTSNNLSIRKLGPKTWRRLHQLTYVTAVLGAVHFVMVAKGFQFEPLIYLGIVLALVATRLKFPAKRAVA</sequence>
<dbReference type="OrthoDB" id="9788328at2"/>
<comment type="similarity">
    <text evidence="7">Belongs to the MsrQ family.</text>
</comment>
<gene>
    <name evidence="9" type="primary">yedZ_1</name>
    <name evidence="7" type="synonym">msrQ</name>
    <name evidence="9" type="ORF">BOA8489_02266</name>
</gene>
<keyword evidence="7" id="KW-0249">Electron transport</keyword>
<evidence type="ECO:0000313" key="9">
    <source>
        <dbReference type="EMBL" id="SMX24143.1"/>
    </source>
</evidence>
<dbReference type="HAMAP" id="MF_01207">
    <property type="entry name" value="MsrQ"/>
    <property type="match status" value="1"/>
</dbReference>
<keyword evidence="3 7" id="KW-0812">Transmembrane</keyword>
<keyword evidence="7" id="KW-1003">Cell membrane</keyword>
<evidence type="ECO:0000256" key="4">
    <source>
        <dbReference type="ARBA" id="ARBA00022989"/>
    </source>
</evidence>
<evidence type="ECO:0000259" key="8">
    <source>
        <dbReference type="Pfam" id="PF01794"/>
    </source>
</evidence>